<protein>
    <submittedName>
        <fullName evidence="2">Uncharacterized protein LOC105074426 isoform X2</fullName>
    </submittedName>
</protein>
<dbReference type="Proteomes" id="UP001732780">
    <property type="component" value="Chromosome 9"/>
</dbReference>
<evidence type="ECO:0000313" key="2">
    <source>
        <dbReference type="RefSeq" id="XP_074227017.1"/>
    </source>
</evidence>
<evidence type="ECO:0000313" key="1">
    <source>
        <dbReference type="Proteomes" id="UP001732780"/>
    </source>
</evidence>
<accession>A0AC58QXP6</accession>
<sequence>MWLCTSPGRNGVCLMRFRYVCTLMSCWRTLPLYPCWGSVTFEDVAVYFSWEEWCLLDEVQICLYLDVMLENFALVSMLGSCHGVKDGETSSEQSVFLGVSQTRTPKAGVSPEKSQPCRMCVPVIRDILHLAEHAGRNRGQKSYTCGACGKQFYFTANLQQHQRQLVRDKPFRCDLWRASFLKTCTAHASRNLFTCREIGKDFLANMGLQQQDADPRKKVNNSSECGAVFQSGRSHPSWGECRKASSQTNVLVQDGRALCSEGLGECSSCGKACTKKCNLIQELQKVPPEENPCECNQRGKCYSRESSFLTHHRVHAGEGPYKCSECGKSFRRSLHLSTHRRIHTGEELYECKECDKSFIRRCNFTQHQRVHTGERRYECNECGKLFNRKSNFRVHQRVHTGEKPYKCSECGLSFRGKSGLRYHRRVHTGERPFKCNECGKSYIGRAGLRYHRRVHTREGHHECTECGKFFADTYRFLTHQRVHNGEKPYECNECGKTFTARCRLRYHQRVHSGEKPFKCSECGRSFIDRSGLRYHQRVHTGERPYKCSECGKSFMGSSGLRYHQRVHSGEKP</sequence>
<keyword evidence="1" id="KW-1185">Reference proteome</keyword>
<name>A0AC58QXP6_CAMBA</name>
<dbReference type="RefSeq" id="XP_074227017.1">
    <property type="nucleotide sequence ID" value="XM_074370916.1"/>
</dbReference>
<proteinExistence type="predicted"/>
<gene>
    <name evidence="2" type="primary">LOC105074426</name>
</gene>
<organism evidence="1 2">
    <name type="scientific">Camelus bactrianus</name>
    <name type="common">Bactrian camel</name>
    <dbReference type="NCBI Taxonomy" id="9837"/>
    <lineage>
        <taxon>Eukaryota</taxon>
        <taxon>Metazoa</taxon>
        <taxon>Chordata</taxon>
        <taxon>Craniata</taxon>
        <taxon>Vertebrata</taxon>
        <taxon>Euteleostomi</taxon>
        <taxon>Mammalia</taxon>
        <taxon>Eutheria</taxon>
        <taxon>Laurasiatheria</taxon>
        <taxon>Artiodactyla</taxon>
        <taxon>Tylopoda</taxon>
        <taxon>Camelidae</taxon>
        <taxon>Camelus</taxon>
    </lineage>
</organism>
<reference evidence="2" key="1">
    <citation type="submission" date="2025-08" db="UniProtKB">
        <authorList>
            <consortium name="RefSeq"/>
        </authorList>
    </citation>
    <scope>IDENTIFICATION</scope>
    <source>
        <tissue evidence="2">Blood</tissue>
    </source>
</reference>